<feature type="coiled-coil region" evidence="1">
    <location>
        <begin position="3"/>
        <end position="30"/>
    </location>
</feature>
<evidence type="ECO:0000256" key="1">
    <source>
        <dbReference type="SAM" id="Coils"/>
    </source>
</evidence>
<dbReference type="EMBL" id="AP014946">
    <property type="protein sequence ID" value="BAT61829.1"/>
    <property type="molecule type" value="Genomic_DNA"/>
</dbReference>
<name>A0A0S3Q0X0_9BRAD</name>
<proteinExistence type="predicted"/>
<evidence type="ECO:0000313" key="2">
    <source>
        <dbReference type="EMBL" id="BAT61829.1"/>
    </source>
</evidence>
<sequence>MNIAKHREKAERIEKSLAKLRSEDAEMRIEAAMLSATHWVNLAYHAMGVTKDDQDILHSYMLTVNEFRRLAAADEALITMLAKIEDLRPVYVRGDVPGAEKAADEAIGLLNEIRRFAQQATT</sequence>
<dbReference type="RefSeq" id="WP_096358475.1">
    <property type="nucleotide sequence ID" value="NZ_AP014946.1"/>
</dbReference>
<protein>
    <submittedName>
        <fullName evidence="2">Uncharacterized protein</fullName>
    </submittedName>
</protein>
<evidence type="ECO:0000313" key="3">
    <source>
        <dbReference type="Proteomes" id="UP000236884"/>
    </source>
</evidence>
<dbReference type="Proteomes" id="UP000236884">
    <property type="component" value="Chromosome"/>
</dbReference>
<dbReference type="OrthoDB" id="9103738at2"/>
<keyword evidence="3" id="KW-1185">Reference proteome</keyword>
<keyword evidence="1" id="KW-0175">Coiled coil</keyword>
<organism evidence="2 3">
    <name type="scientific">Variibacter gotjawalensis</name>
    <dbReference type="NCBI Taxonomy" id="1333996"/>
    <lineage>
        <taxon>Bacteria</taxon>
        <taxon>Pseudomonadati</taxon>
        <taxon>Pseudomonadota</taxon>
        <taxon>Alphaproteobacteria</taxon>
        <taxon>Hyphomicrobiales</taxon>
        <taxon>Nitrobacteraceae</taxon>
        <taxon>Variibacter</taxon>
    </lineage>
</organism>
<reference evidence="2 3" key="1">
    <citation type="submission" date="2015-08" db="EMBL/GenBank/DDBJ databases">
        <title>Investigation of the bacterial diversity of lava forest soil.</title>
        <authorList>
            <person name="Lee J.S."/>
        </authorList>
    </citation>
    <scope>NUCLEOTIDE SEQUENCE [LARGE SCALE GENOMIC DNA]</scope>
    <source>
        <strain evidence="2 3">GJW-30</strain>
    </source>
</reference>
<gene>
    <name evidence="2" type="ORF">GJW-30_1_04391</name>
</gene>
<dbReference type="KEGG" id="vgo:GJW-30_1_04391"/>
<dbReference type="AlphaFoldDB" id="A0A0S3Q0X0"/>
<accession>A0A0S3Q0X0</accession>